<dbReference type="Gene3D" id="1.25.40.10">
    <property type="entry name" value="Tetratricopeptide repeat domain"/>
    <property type="match status" value="2"/>
</dbReference>
<dbReference type="SMART" id="SM00028">
    <property type="entry name" value="TPR"/>
    <property type="match status" value="5"/>
</dbReference>
<dbReference type="Proteomes" id="UP001611263">
    <property type="component" value="Unassembled WGS sequence"/>
</dbReference>
<reference evidence="1 2" key="1">
    <citation type="submission" date="2024-10" db="EMBL/GenBank/DDBJ databases">
        <title>The Natural Products Discovery Center: Release of the First 8490 Sequenced Strains for Exploring Actinobacteria Biosynthetic Diversity.</title>
        <authorList>
            <person name="Kalkreuter E."/>
            <person name="Kautsar S.A."/>
            <person name="Yang D."/>
            <person name="Bader C.D."/>
            <person name="Teijaro C.N."/>
            <person name="Fluegel L."/>
            <person name="Davis C.M."/>
            <person name="Simpson J.R."/>
            <person name="Lauterbach L."/>
            <person name="Steele A.D."/>
            <person name="Gui C."/>
            <person name="Meng S."/>
            <person name="Li G."/>
            <person name="Viehrig K."/>
            <person name="Ye F."/>
            <person name="Su P."/>
            <person name="Kiefer A.F."/>
            <person name="Nichols A."/>
            <person name="Cepeda A.J."/>
            <person name="Yan W."/>
            <person name="Fan B."/>
            <person name="Jiang Y."/>
            <person name="Adhikari A."/>
            <person name="Zheng C.-J."/>
            <person name="Schuster L."/>
            <person name="Cowan T.M."/>
            <person name="Smanski M.J."/>
            <person name="Chevrette M.G."/>
            <person name="De Carvalho L.P.S."/>
            <person name="Shen B."/>
        </authorList>
    </citation>
    <scope>NUCLEOTIDE SEQUENCE [LARGE SCALE GENOMIC DNA]</scope>
    <source>
        <strain evidence="1 2">NPDC020568</strain>
    </source>
</reference>
<sequence>MSDDEPIGLRGPGGLGPRWEHIEPLFTEMARAQAAGGPAAAEPVVRRIYEATSADDVDALGLDIRARALSNLAAIAEAKGALEEAVSFANEAVELCRTVEVRLGSARRTGDVRIGAVINRAQTYALLGRHAEGIADLTAAEAEIDADAPPLLSFSLHNALGFAYLAVERYAEAEAEFRIARDIALDHEPRLLADAYSGLAALAHRTGDRRLAREQLDLARELHTTDAAAAARADENLARILLEQGDVEGAEARFAAAELGYERGGDPRGAAGCRYGRAAVLLARGKLLPARKIAKQALTGFTEQGDLAARVATHLLLGDIYAQGMRFADSEDQYLTARALCEEQGTMHEVARIDVRRAGVAHAAAGVAVRPSEKRRRLEGALNLALPAALATDAMRQRFAPGPVRERWVTGVASVALSIALQVITSLQHTRFAVELLEFVCSSSSVDMGTATTGRTDLPALARPDSPFGTDFTLVAEGRADTLGDATVDIALPGGAPALPPRVRAVPDGNDEFLEWIAEAERRYRLDIRSADLIDAW</sequence>
<evidence type="ECO:0000313" key="1">
    <source>
        <dbReference type="EMBL" id="MFI1465099.1"/>
    </source>
</evidence>
<dbReference type="GeneID" id="93508387"/>
<dbReference type="InterPro" id="IPR019734">
    <property type="entry name" value="TPR_rpt"/>
</dbReference>
<gene>
    <name evidence="1" type="ORF">ACH4WX_30680</name>
</gene>
<accession>A0ABW7TZE1</accession>
<dbReference type="SUPFAM" id="SSF48452">
    <property type="entry name" value="TPR-like"/>
    <property type="match status" value="2"/>
</dbReference>
<dbReference type="RefSeq" id="WP_033247313.1">
    <property type="nucleotide sequence ID" value="NZ_JBIRUQ010000013.1"/>
</dbReference>
<evidence type="ECO:0000313" key="2">
    <source>
        <dbReference type="Proteomes" id="UP001611263"/>
    </source>
</evidence>
<dbReference type="EMBL" id="JBIRUQ010000013">
    <property type="protein sequence ID" value="MFI1465099.1"/>
    <property type="molecule type" value="Genomic_DNA"/>
</dbReference>
<organism evidence="1 2">
    <name type="scientific">Nocardia carnea</name>
    <dbReference type="NCBI Taxonomy" id="37328"/>
    <lineage>
        <taxon>Bacteria</taxon>
        <taxon>Bacillati</taxon>
        <taxon>Actinomycetota</taxon>
        <taxon>Actinomycetes</taxon>
        <taxon>Mycobacteriales</taxon>
        <taxon>Nocardiaceae</taxon>
        <taxon>Nocardia</taxon>
    </lineage>
</organism>
<comment type="caution">
    <text evidence="1">The sequence shown here is derived from an EMBL/GenBank/DDBJ whole genome shotgun (WGS) entry which is preliminary data.</text>
</comment>
<dbReference type="InterPro" id="IPR011990">
    <property type="entry name" value="TPR-like_helical_dom_sf"/>
</dbReference>
<protein>
    <submittedName>
        <fullName evidence="1">Tetratricopeptide repeat protein</fullName>
    </submittedName>
</protein>
<keyword evidence="2" id="KW-1185">Reference proteome</keyword>
<proteinExistence type="predicted"/>
<name>A0ABW7TZE1_9NOCA</name>